<dbReference type="InterPro" id="IPR025984">
    <property type="entry name" value="DCTPP"/>
</dbReference>
<dbReference type="GeneID" id="41330189"/>
<organism evidence="1 2">
    <name type="scientific">Promethearchaeum syntrophicum</name>
    <dbReference type="NCBI Taxonomy" id="2594042"/>
    <lineage>
        <taxon>Archaea</taxon>
        <taxon>Promethearchaeati</taxon>
        <taxon>Promethearchaeota</taxon>
        <taxon>Promethearchaeia</taxon>
        <taxon>Promethearchaeales</taxon>
        <taxon>Promethearchaeaceae</taxon>
        <taxon>Promethearchaeum</taxon>
    </lineage>
</organism>
<name>A0A5B9DC87_9ARCH</name>
<dbReference type="PANTHER" id="PTHR46523">
    <property type="entry name" value="DCTP PYROPHOSPHATASE 1"/>
    <property type="match status" value="1"/>
</dbReference>
<reference evidence="1 2" key="1">
    <citation type="journal article" date="2020" name="Nature">
        <title>Isolation of an archaeon at the prokaryote-eukaryote interface.</title>
        <authorList>
            <person name="Imachi H."/>
            <person name="Nobu M.K."/>
            <person name="Nakahara N."/>
            <person name="Morono Y."/>
            <person name="Ogawara M."/>
            <person name="Takaki Y."/>
            <person name="Takano Y."/>
            <person name="Uematsu K."/>
            <person name="Ikuta T."/>
            <person name="Ito M."/>
            <person name="Matsui Y."/>
            <person name="Miyazaki M."/>
            <person name="Murata K."/>
            <person name="Saito Y."/>
            <person name="Sakai S."/>
            <person name="Song C."/>
            <person name="Tasumi E."/>
            <person name="Yamanaka Y."/>
            <person name="Yamaguchi T."/>
            <person name="Kamagata Y."/>
            <person name="Tamaki H."/>
            <person name="Takai K."/>
        </authorList>
    </citation>
    <scope>NUCLEOTIDE SEQUENCE [LARGE SCALE GENOMIC DNA]</scope>
    <source>
        <strain evidence="1 2">MK-D1</strain>
    </source>
</reference>
<dbReference type="PIRSF" id="PIRSF029826">
    <property type="entry name" value="UCP029826_pph"/>
    <property type="match status" value="1"/>
</dbReference>
<dbReference type="Proteomes" id="UP000321408">
    <property type="component" value="Chromosome"/>
</dbReference>
<dbReference type="KEGG" id="psyt:DSAG12_02200"/>
<dbReference type="RefSeq" id="WP_244626253.1">
    <property type="nucleotide sequence ID" value="NZ_CP042905.2"/>
</dbReference>
<accession>A0A5B9DC87</accession>
<sequence length="117" mass="13710">MDLKNDSSTTIMDFRRKVKNFIDERDWNQYHSPKALAIALNIEAAELLEVFLFQSDDFVPKNLDSLTDEMADVFIYLINLVNSLKLENFTEIIAQKIEKNAIKYPIKEFSAKNYKKQ</sequence>
<dbReference type="CDD" id="cd11537">
    <property type="entry name" value="NTP-PPase_RS21-C6_like"/>
    <property type="match status" value="1"/>
</dbReference>
<dbReference type="PANTHER" id="PTHR46523:SF1">
    <property type="entry name" value="DCTP PYROPHOSPHATASE 1"/>
    <property type="match status" value="1"/>
</dbReference>
<keyword evidence="2" id="KW-1185">Reference proteome</keyword>
<evidence type="ECO:0000313" key="1">
    <source>
        <dbReference type="EMBL" id="QEE16370.1"/>
    </source>
</evidence>
<dbReference type="Pfam" id="PF12643">
    <property type="entry name" value="MazG-like"/>
    <property type="match status" value="1"/>
</dbReference>
<dbReference type="AlphaFoldDB" id="A0A5B9DC87"/>
<protein>
    <submittedName>
        <fullName evidence="1">Nucleotide pyrophosphohydrolase</fullName>
    </submittedName>
</protein>
<dbReference type="GO" id="GO:0009143">
    <property type="term" value="P:nucleoside triphosphate catabolic process"/>
    <property type="evidence" value="ECO:0007669"/>
    <property type="project" value="InterPro"/>
</dbReference>
<gene>
    <name evidence="1" type="ORF">DSAG12_02200</name>
</gene>
<dbReference type="Gene3D" id="1.10.287.1080">
    <property type="entry name" value="MazG-like"/>
    <property type="match status" value="1"/>
</dbReference>
<dbReference type="SUPFAM" id="SSF101386">
    <property type="entry name" value="all-alpha NTP pyrophosphatases"/>
    <property type="match status" value="1"/>
</dbReference>
<evidence type="ECO:0000313" key="2">
    <source>
        <dbReference type="Proteomes" id="UP000321408"/>
    </source>
</evidence>
<reference evidence="1 2" key="2">
    <citation type="journal article" date="2024" name="Int. J. Syst. Evol. Microbiol.">
        <title>Promethearchaeum syntrophicum gen. nov., sp. nov., an anaerobic, obligately syntrophic archaeon, the first isolate of the lineage 'Asgard' archaea, and proposal of the new archaeal phylum Promethearchaeota phyl. nov. and kingdom Promethearchaeati regn. nov.</title>
        <authorList>
            <person name="Imachi H."/>
            <person name="Nobu M.K."/>
            <person name="Kato S."/>
            <person name="Takaki Y."/>
            <person name="Miyazaki M."/>
            <person name="Miyata M."/>
            <person name="Ogawara M."/>
            <person name="Saito Y."/>
            <person name="Sakai S."/>
            <person name="Tahara Y.O."/>
            <person name="Takano Y."/>
            <person name="Tasumi E."/>
            <person name="Uematsu K."/>
            <person name="Yoshimura T."/>
            <person name="Itoh T."/>
            <person name="Ohkuma M."/>
            <person name="Takai K."/>
        </authorList>
    </citation>
    <scope>NUCLEOTIDE SEQUENCE [LARGE SCALE GENOMIC DNA]</scope>
    <source>
        <strain evidence="1 2">MK-D1</strain>
    </source>
</reference>
<proteinExistence type="predicted"/>
<dbReference type="GO" id="GO:0047429">
    <property type="term" value="F:nucleoside triphosphate diphosphatase activity"/>
    <property type="evidence" value="ECO:0007669"/>
    <property type="project" value="InterPro"/>
</dbReference>
<dbReference type="InterPro" id="IPR052555">
    <property type="entry name" value="dCTP_Pyrophosphatase"/>
</dbReference>
<dbReference type="EMBL" id="CP042905">
    <property type="protein sequence ID" value="QEE16370.1"/>
    <property type="molecule type" value="Genomic_DNA"/>
</dbReference>